<dbReference type="Pfam" id="PF13439">
    <property type="entry name" value="Glyco_transf_4"/>
    <property type="match status" value="1"/>
</dbReference>
<evidence type="ECO:0000313" key="4">
    <source>
        <dbReference type="Proteomes" id="UP000238378"/>
    </source>
</evidence>
<gene>
    <name evidence="3" type="ORF">C6Y08_19555</name>
</gene>
<dbReference type="RefSeq" id="WP_105962128.1">
    <property type="nucleotide sequence ID" value="NZ_JBGGVG010000005.1"/>
</dbReference>
<evidence type="ECO:0000259" key="2">
    <source>
        <dbReference type="Pfam" id="PF13439"/>
    </source>
</evidence>
<evidence type="ECO:0000259" key="1">
    <source>
        <dbReference type="Pfam" id="PF00534"/>
    </source>
</evidence>
<dbReference type="EMBL" id="PVOB01000459">
    <property type="protein sequence ID" value="PRO84644.1"/>
    <property type="molecule type" value="Genomic_DNA"/>
</dbReference>
<organism evidence="3 4">
    <name type="scientific">Lactiplantibacillus pentosus</name>
    <name type="common">Lactobacillus pentosus</name>
    <dbReference type="NCBI Taxonomy" id="1589"/>
    <lineage>
        <taxon>Bacteria</taxon>
        <taxon>Bacillati</taxon>
        <taxon>Bacillota</taxon>
        <taxon>Bacilli</taxon>
        <taxon>Lactobacillales</taxon>
        <taxon>Lactobacillaceae</taxon>
        <taxon>Lactiplantibacillus</taxon>
    </lineage>
</organism>
<protein>
    <recommendedName>
        <fullName evidence="5">Glycosyltransferase family 1 protein</fullName>
    </recommendedName>
</protein>
<evidence type="ECO:0008006" key="5">
    <source>
        <dbReference type="Google" id="ProtNLM"/>
    </source>
</evidence>
<dbReference type="PANTHER" id="PTHR45947">
    <property type="entry name" value="SULFOQUINOVOSYL TRANSFERASE SQD2"/>
    <property type="match status" value="1"/>
</dbReference>
<comment type="caution">
    <text evidence="3">The sequence shown here is derived from an EMBL/GenBank/DDBJ whole genome shotgun (WGS) entry which is preliminary data.</text>
</comment>
<evidence type="ECO:0000313" key="3">
    <source>
        <dbReference type="EMBL" id="PRO84644.1"/>
    </source>
</evidence>
<proteinExistence type="predicted"/>
<dbReference type="PANTHER" id="PTHR45947:SF3">
    <property type="entry name" value="SULFOQUINOVOSYL TRANSFERASE SQD2"/>
    <property type="match status" value="1"/>
</dbReference>
<dbReference type="InterPro" id="IPR050194">
    <property type="entry name" value="Glycosyltransferase_grp1"/>
</dbReference>
<keyword evidence="4" id="KW-1185">Reference proteome</keyword>
<sequence>MKTIKVLMINTIPFNRNGMSMMMMNYYTHFDHKVVQCDFIVNKYIEDDYKNKIVDQGGKVYIFPSRNSHPLRYIKWLSKIMIRNQYDIVYVHGNSATMSAELYAAHRCDVTTVVHAHNVKTEHPILHELLYPYFAKHYDYAFAAGIEAGEWLYRKRPFLVIKNGIDSSVFEFSQSKRTKIRDSLGIPEEAKVLIQVGSFTEQKNYPFTMRLIKKLKDSHEAVHLIAVGVGPLLESMKEYCEQNGIQRYVHFVGSQSDTGSYYSAADQFIFPSLYESFGIVAAEAQANGLPCLVSREVPRAIDITGNIKFESLDINDWMEVILNRNFQRSKYTLEQTEQLFVLKGLSIGSDALGMQDVFKTMVEGKDIYK</sequence>
<reference evidence="3 4" key="1">
    <citation type="submission" date="2018-03" db="EMBL/GenBank/DDBJ databases">
        <title>Draft Genome Sequences of six Lactobacillus pentosus Strains Isolated from Brines of Traditionally Fermented Spanish-Style Green Table Olives.</title>
        <authorList>
            <person name="Calero-Delgado B."/>
            <person name="Martin-Platero A.M."/>
            <person name="Perez-Pulido A.J."/>
            <person name="Benitez-Cabello A."/>
            <person name="Casimiro-Soriguer C.S."/>
            <person name="Martinez-Bueno M."/>
            <person name="Arroyo-Lopez F.N."/>
            <person name="Rodriguez-Gomez F."/>
            <person name="Bautista-Gallego J."/>
            <person name="Garrido-Fernandez A."/>
            <person name="Jimenez-Diaz R."/>
        </authorList>
    </citation>
    <scope>NUCLEOTIDE SEQUENCE [LARGE SCALE GENOMIC DNA]</scope>
    <source>
        <strain evidence="3 4">IG2</strain>
    </source>
</reference>
<dbReference type="Proteomes" id="UP000238378">
    <property type="component" value="Unassembled WGS sequence"/>
</dbReference>
<feature type="domain" description="Glycosyltransferase subfamily 4-like N-terminal" evidence="2">
    <location>
        <begin position="17"/>
        <end position="167"/>
    </location>
</feature>
<dbReference type="Pfam" id="PF00534">
    <property type="entry name" value="Glycos_transf_1"/>
    <property type="match status" value="1"/>
</dbReference>
<name>A0ABX5CXN4_LACPE</name>
<dbReference type="Gene3D" id="3.40.50.2000">
    <property type="entry name" value="Glycogen Phosphorylase B"/>
    <property type="match status" value="2"/>
</dbReference>
<accession>A0ABX5CXN4</accession>
<feature type="domain" description="Glycosyl transferase family 1" evidence="1">
    <location>
        <begin position="177"/>
        <end position="300"/>
    </location>
</feature>
<dbReference type="InterPro" id="IPR001296">
    <property type="entry name" value="Glyco_trans_1"/>
</dbReference>
<dbReference type="SUPFAM" id="SSF53756">
    <property type="entry name" value="UDP-Glycosyltransferase/glycogen phosphorylase"/>
    <property type="match status" value="1"/>
</dbReference>
<dbReference type="InterPro" id="IPR028098">
    <property type="entry name" value="Glyco_trans_4-like_N"/>
</dbReference>